<protein>
    <submittedName>
        <fullName evidence="8">Predicted RNA polymerase sigma factor, contains C-terminal TPR domain</fullName>
    </submittedName>
</protein>
<keyword evidence="2" id="KW-0805">Transcription regulation</keyword>
<evidence type="ECO:0000259" key="7">
    <source>
        <dbReference type="Pfam" id="PF20239"/>
    </source>
</evidence>
<dbReference type="Pfam" id="PF08281">
    <property type="entry name" value="Sigma70_r4_2"/>
    <property type="match status" value="1"/>
</dbReference>
<dbReference type="STRING" id="394193.SAMN04489732_12382"/>
<accession>A0A1H8YLC5</accession>
<dbReference type="Pfam" id="PF20239">
    <property type="entry name" value="DUF6596"/>
    <property type="match status" value="1"/>
</dbReference>
<dbReference type="InterPro" id="IPR007627">
    <property type="entry name" value="RNA_pol_sigma70_r2"/>
</dbReference>
<keyword evidence="3" id="KW-0731">Sigma factor</keyword>
<dbReference type="RefSeq" id="WP_091627074.1">
    <property type="nucleotide sequence ID" value="NZ_FOEF01000023.1"/>
</dbReference>
<organism evidence="8 9">
    <name type="scientific">Amycolatopsis saalfeldensis</name>
    <dbReference type="NCBI Taxonomy" id="394193"/>
    <lineage>
        <taxon>Bacteria</taxon>
        <taxon>Bacillati</taxon>
        <taxon>Actinomycetota</taxon>
        <taxon>Actinomycetes</taxon>
        <taxon>Pseudonocardiales</taxon>
        <taxon>Pseudonocardiaceae</taxon>
        <taxon>Amycolatopsis</taxon>
    </lineage>
</organism>
<dbReference type="AlphaFoldDB" id="A0A1H8YLC5"/>
<evidence type="ECO:0000256" key="2">
    <source>
        <dbReference type="ARBA" id="ARBA00023015"/>
    </source>
</evidence>
<dbReference type="EMBL" id="FOEF01000023">
    <property type="protein sequence ID" value="SEP52956.1"/>
    <property type="molecule type" value="Genomic_DNA"/>
</dbReference>
<dbReference type="SUPFAM" id="SSF88946">
    <property type="entry name" value="Sigma2 domain of RNA polymerase sigma factors"/>
    <property type="match status" value="1"/>
</dbReference>
<proteinExistence type="inferred from homology"/>
<dbReference type="InterPro" id="IPR013249">
    <property type="entry name" value="RNA_pol_sigma70_r4_t2"/>
</dbReference>
<dbReference type="InterPro" id="IPR013324">
    <property type="entry name" value="RNA_pol_sigma_r3/r4-like"/>
</dbReference>
<dbReference type="InterPro" id="IPR046531">
    <property type="entry name" value="DUF6596"/>
</dbReference>
<feature type="domain" description="RNA polymerase sigma-70 region 2" evidence="5">
    <location>
        <begin position="5"/>
        <end position="71"/>
    </location>
</feature>
<dbReference type="GO" id="GO:0006352">
    <property type="term" value="P:DNA-templated transcription initiation"/>
    <property type="evidence" value="ECO:0007669"/>
    <property type="project" value="InterPro"/>
</dbReference>
<evidence type="ECO:0000259" key="6">
    <source>
        <dbReference type="Pfam" id="PF08281"/>
    </source>
</evidence>
<comment type="similarity">
    <text evidence="1">Belongs to the sigma-70 factor family. ECF subfamily.</text>
</comment>
<keyword evidence="9" id="KW-1185">Reference proteome</keyword>
<dbReference type="GO" id="GO:0016987">
    <property type="term" value="F:sigma factor activity"/>
    <property type="evidence" value="ECO:0007669"/>
    <property type="project" value="UniProtKB-KW"/>
</dbReference>
<keyword evidence="4" id="KW-0804">Transcription</keyword>
<feature type="domain" description="RNA polymerase sigma factor 70 region 4 type 2" evidence="6">
    <location>
        <begin position="101"/>
        <end position="151"/>
    </location>
</feature>
<reference evidence="8 9" key="1">
    <citation type="submission" date="2016-10" db="EMBL/GenBank/DDBJ databases">
        <authorList>
            <person name="de Groot N.N."/>
        </authorList>
    </citation>
    <scope>NUCLEOTIDE SEQUENCE [LARGE SCALE GENOMIC DNA]</scope>
    <source>
        <strain evidence="8 9">DSM 44993</strain>
    </source>
</reference>
<dbReference type="SUPFAM" id="SSF88659">
    <property type="entry name" value="Sigma3 and sigma4 domains of RNA polymerase sigma factors"/>
    <property type="match status" value="1"/>
</dbReference>
<feature type="domain" description="DUF6596" evidence="7">
    <location>
        <begin position="168"/>
        <end position="268"/>
    </location>
</feature>
<name>A0A1H8YLC5_9PSEU</name>
<dbReference type="InterPro" id="IPR013325">
    <property type="entry name" value="RNA_pol_sigma_r2"/>
</dbReference>
<evidence type="ECO:0000259" key="5">
    <source>
        <dbReference type="Pfam" id="PF04542"/>
    </source>
</evidence>
<dbReference type="InterPro" id="IPR036388">
    <property type="entry name" value="WH-like_DNA-bd_sf"/>
</dbReference>
<sequence length="396" mass="42401">MIEGLLRELAPQVVGALVRRYGGFDTCEDAVQEALLAAALQWPRDGVPDNPKAWLITTASRRRIESWRSDSARQRREEAVFALAPPDPDPAPAVDDTLTLLLLCCHPALTRPSQVALTLRAVGGLTTAEIARAYLVPEPTIGQRISRAKQRVKGTAFSLPPEDERPSRIAAVRQVLYLIFTEGHTASAGAEVGRVELTAEAIRLARQLHALLPDDGEVTGLLALMLLTDARRPARVGPGGTTVPLAEQDRSLWDSGAIAEGASLITHALATAPVGPYQLQAAIAAVHGEAPTAAETDWPQILLLYDLLCQVAPGPMVTLNRLVALAEVAGPAAALAELDALEPSGHYRADVVRAHLLEQSGDRAGAHEYYAKAAKRTLSTPEQRYLESRALRCLSG</sequence>
<dbReference type="PANTHER" id="PTHR47756">
    <property type="entry name" value="BLL6612 PROTEIN-RELATED"/>
    <property type="match status" value="1"/>
</dbReference>
<evidence type="ECO:0000313" key="9">
    <source>
        <dbReference type="Proteomes" id="UP000198582"/>
    </source>
</evidence>
<evidence type="ECO:0000256" key="3">
    <source>
        <dbReference type="ARBA" id="ARBA00023082"/>
    </source>
</evidence>
<evidence type="ECO:0000256" key="4">
    <source>
        <dbReference type="ARBA" id="ARBA00023163"/>
    </source>
</evidence>
<dbReference type="Pfam" id="PF04542">
    <property type="entry name" value="Sigma70_r2"/>
    <property type="match status" value="1"/>
</dbReference>
<dbReference type="Gene3D" id="1.10.10.10">
    <property type="entry name" value="Winged helix-like DNA-binding domain superfamily/Winged helix DNA-binding domain"/>
    <property type="match status" value="1"/>
</dbReference>
<evidence type="ECO:0000313" key="8">
    <source>
        <dbReference type="EMBL" id="SEP52956.1"/>
    </source>
</evidence>
<dbReference type="Gene3D" id="1.10.1740.10">
    <property type="match status" value="1"/>
</dbReference>
<dbReference type="OrthoDB" id="9780299at2"/>
<dbReference type="Proteomes" id="UP000198582">
    <property type="component" value="Unassembled WGS sequence"/>
</dbReference>
<gene>
    <name evidence="8" type="ORF">SAMN04489732_12382</name>
</gene>
<evidence type="ECO:0000256" key="1">
    <source>
        <dbReference type="ARBA" id="ARBA00010641"/>
    </source>
</evidence>
<dbReference type="GO" id="GO:0003677">
    <property type="term" value="F:DNA binding"/>
    <property type="evidence" value="ECO:0007669"/>
    <property type="project" value="InterPro"/>
</dbReference>
<dbReference type="PANTHER" id="PTHR47756:SF2">
    <property type="entry name" value="BLL6612 PROTEIN"/>
    <property type="match status" value="1"/>
</dbReference>